<evidence type="ECO:0000256" key="5">
    <source>
        <dbReference type="ARBA" id="ARBA00022723"/>
    </source>
</evidence>
<dbReference type="PANTHER" id="PTHR46206">
    <property type="entry name" value="CYTOCHROME P450"/>
    <property type="match status" value="1"/>
</dbReference>
<evidence type="ECO:0000259" key="9">
    <source>
        <dbReference type="Pfam" id="PF01494"/>
    </source>
</evidence>
<evidence type="ECO:0000256" key="8">
    <source>
        <dbReference type="ARBA" id="ARBA00023004"/>
    </source>
</evidence>
<dbReference type="GO" id="GO:0005506">
    <property type="term" value="F:iron ion binding"/>
    <property type="evidence" value="ECO:0007669"/>
    <property type="project" value="InterPro"/>
</dbReference>
<dbReference type="Gene3D" id="3.50.50.60">
    <property type="entry name" value="FAD/NAD(P)-binding domain"/>
    <property type="match status" value="1"/>
</dbReference>
<dbReference type="PRINTS" id="PR00420">
    <property type="entry name" value="RNGMNOXGNASE"/>
</dbReference>
<comment type="similarity">
    <text evidence="3">Belongs to the cytochrome P450 family.</text>
</comment>
<organism evidence="10 11">
    <name type="scientific">Metarhizium anisopliae BRIP 53293</name>
    <dbReference type="NCBI Taxonomy" id="1291518"/>
    <lineage>
        <taxon>Eukaryota</taxon>
        <taxon>Fungi</taxon>
        <taxon>Dikarya</taxon>
        <taxon>Ascomycota</taxon>
        <taxon>Pezizomycotina</taxon>
        <taxon>Sordariomycetes</taxon>
        <taxon>Hypocreomycetidae</taxon>
        <taxon>Hypocreales</taxon>
        <taxon>Clavicipitaceae</taxon>
        <taxon>Metarhizium</taxon>
    </lineage>
</organism>
<evidence type="ECO:0000256" key="7">
    <source>
        <dbReference type="ARBA" id="ARBA00023002"/>
    </source>
</evidence>
<dbReference type="Pfam" id="PF00067">
    <property type="entry name" value="p450"/>
    <property type="match status" value="1"/>
</dbReference>
<comment type="pathway">
    <text evidence="2">Secondary metabolite biosynthesis.</text>
</comment>
<evidence type="ECO:0000313" key="11">
    <source>
        <dbReference type="Proteomes" id="UP000054544"/>
    </source>
</evidence>
<evidence type="ECO:0000256" key="2">
    <source>
        <dbReference type="ARBA" id="ARBA00005179"/>
    </source>
</evidence>
<keyword evidence="8" id="KW-0408">Iron</keyword>
<protein>
    <recommendedName>
        <fullName evidence="9">FAD-binding domain-containing protein</fullName>
    </recommendedName>
</protein>
<dbReference type="STRING" id="1291518.A0A0D9NKU5"/>
<accession>A0A0D9NKU5</accession>
<dbReference type="EMBL" id="KE384756">
    <property type="protein sequence ID" value="KJK74549.1"/>
    <property type="molecule type" value="Genomic_DNA"/>
</dbReference>
<proteinExistence type="inferred from homology"/>
<reference evidence="11" key="1">
    <citation type="journal article" date="2014" name="BMC Genomics">
        <title>The genome sequence of the biocontrol fungus Metarhizium anisopliae and comparative genomics of Metarhizium species.</title>
        <authorList>
            <person name="Pattemore J.A."/>
            <person name="Hane J.K."/>
            <person name="Williams A.H."/>
            <person name="Wilson B.A."/>
            <person name="Stodart B.J."/>
            <person name="Ash G.J."/>
        </authorList>
    </citation>
    <scope>NUCLEOTIDE SEQUENCE [LARGE SCALE GENOMIC DNA]</scope>
    <source>
        <strain evidence="11">BRIP 53293</strain>
    </source>
</reference>
<dbReference type="Proteomes" id="UP000054544">
    <property type="component" value="Unassembled WGS sequence"/>
</dbReference>
<evidence type="ECO:0000256" key="6">
    <source>
        <dbReference type="ARBA" id="ARBA00022827"/>
    </source>
</evidence>
<dbReference type="SUPFAM" id="SSF51905">
    <property type="entry name" value="FAD/NAD(P)-binding domain"/>
    <property type="match status" value="1"/>
</dbReference>
<evidence type="ECO:0000256" key="3">
    <source>
        <dbReference type="ARBA" id="ARBA00010617"/>
    </source>
</evidence>
<dbReference type="Gene3D" id="1.10.630.10">
    <property type="entry name" value="Cytochrome P450"/>
    <property type="match status" value="1"/>
</dbReference>
<keyword evidence="11" id="KW-1185">Reference proteome</keyword>
<keyword evidence="7" id="KW-0560">Oxidoreductase</keyword>
<dbReference type="SUPFAM" id="SSF48264">
    <property type="entry name" value="Cytochrome P450"/>
    <property type="match status" value="1"/>
</dbReference>
<dbReference type="GO" id="GO:0004497">
    <property type="term" value="F:monooxygenase activity"/>
    <property type="evidence" value="ECO:0007669"/>
    <property type="project" value="InterPro"/>
</dbReference>
<dbReference type="Pfam" id="PF01494">
    <property type="entry name" value="FAD_binding_3"/>
    <property type="match status" value="1"/>
</dbReference>
<keyword evidence="4" id="KW-0285">Flavoprotein</keyword>
<dbReference type="CDD" id="cd11041">
    <property type="entry name" value="CYP503A1-like"/>
    <property type="match status" value="1"/>
</dbReference>
<dbReference type="InterPro" id="IPR036188">
    <property type="entry name" value="FAD/NAD-bd_sf"/>
</dbReference>
<evidence type="ECO:0000313" key="10">
    <source>
        <dbReference type="EMBL" id="KJK74549.1"/>
    </source>
</evidence>
<keyword evidence="6" id="KW-0274">FAD</keyword>
<dbReference type="AlphaFoldDB" id="A0A0D9NKU5"/>
<dbReference type="InterPro" id="IPR001128">
    <property type="entry name" value="Cyt_P450"/>
</dbReference>
<sequence>MPNDFSVIIVGGSVAGLALAHCLQRLGVSFTILEQGEIAPQLGASIGILPNGGRILDQLGIFDNIEKEIEPLELARICYPDDFWFESRYPKALHSNYHYPVSFLERQRFLQILYDTLESKNHIHTGKKVLAVESGIDCAVVKTSDGSEYRADLVVGADGVHSVPSKSRMAKAGSTGIKYEYSCIYGLSRDVPHMKLGEQLSRLDDGVSIHVFTGKQSKFFWFAMVKTPQAGYAGKGACSDHAARQICDGMRSKKLSNVLTFGDVWSRCTIYKMTPLEEGVFKQWNHGRMLCIGDAVRKMCPNIGQGANMAIEDAARLANLIHKRLPLGKLSASEVDSMLREFTAAQKPRTNSICAQSEFLWKDSLFQISRYDGDVLILSRNYLDDLHNRPPQELSAIHGLIENFGGRYSGLGLLGKHDVGIRAFQMKITPNLAKLCDDMVDELEYSLRTDLPPCQDWTSVSIQPFILRVVERIVHRTFVGLPLCRDPEWLKAAFGHADNVTITQIAMRSVPCFMRPLLDLCLPFSWKYKAHLRAGKKVLIPEVERRRDLETSGVDYVKPNDLLQSMVEMTNPHDEEGQPDTLAELMITMTAIAGHSTAASGSHVIFDLVSRPEYIDLLREEAQTTLQKTEMRFTKQSLSGLRKMDSFMRESQRHNPLSLLGFLRVVKAPAGITLQDGTHVPYGTQLCIPPHSISSDPTVLEDAQSFNGLRYYEQRRRDPGQENKHQYATTDKIHLHFGYGKWACPGRFMASDMMKMIVATLLLRYDIKYPDGKARPKNGHIHEFPFMNIYTKLLMKRRDEMPVV</sequence>
<dbReference type="InterPro" id="IPR036396">
    <property type="entry name" value="Cyt_P450_sf"/>
</dbReference>
<comment type="cofactor">
    <cofactor evidence="1">
        <name>heme</name>
        <dbReference type="ChEBI" id="CHEBI:30413"/>
    </cofactor>
</comment>
<keyword evidence="5" id="KW-0479">Metal-binding</keyword>
<dbReference type="InterPro" id="IPR002938">
    <property type="entry name" value="FAD-bd"/>
</dbReference>
<feature type="domain" description="FAD-binding" evidence="9">
    <location>
        <begin position="5"/>
        <end position="321"/>
    </location>
</feature>
<evidence type="ECO:0000256" key="1">
    <source>
        <dbReference type="ARBA" id="ARBA00001971"/>
    </source>
</evidence>
<dbReference type="GO" id="GO:0071949">
    <property type="term" value="F:FAD binding"/>
    <property type="evidence" value="ECO:0007669"/>
    <property type="project" value="InterPro"/>
</dbReference>
<dbReference type="GO" id="GO:0020037">
    <property type="term" value="F:heme binding"/>
    <property type="evidence" value="ECO:0007669"/>
    <property type="project" value="InterPro"/>
</dbReference>
<dbReference type="PANTHER" id="PTHR46206:SF4">
    <property type="entry name" value="P450, PUTATIVE (EUROFUNG)-RELATED"/>
    <property type="match status" value="1"/>
</dbReference>
<name>A0A0D9NKU5_METAN</name>
<gene>
    <name evidence="10" type="ORF">H634G_10078</name>
</gene>
<dbReference type="OrthoDB" id="1844152at2759"/>
<dbReference type="GO" id="GO:0016705">
    <property type="term" value="F:oxidoreductase activity, acting on paired donors, with incorporation or reduction of molecular oxygen"/>
    <property type="evidence" value="ECO:0007669"/>
    <property type="project" value="InterPro"/>
</dbReference>
<evidence type="ECO:0000256" key="4">
    <source>
        <dbReference type="ARBA" id="ARBA00022630"/>
    </source>
</evidence>